<dbReference type="Pfam" id="PF25535">
    <property type="entry name" value="DUF7919"/>
    <property type="match status" value="1"/>
</dbReference>
<dbReference type="RefSeq" id="WP_380633215.1">
    <property type="nucleotide sequence ID" value="NZ_JBHSQO010000003.1"/>
</dbReference>
<proteinExistence type="predicted"/>
<reference evidence="3" key="1">
    <citation type="journal article" date="2019" name="Int. J. Syst. Evol. Microbiol.">
        <title>The Global Catalogue of Microorganisms (GCM) 10K type strain sequencing project: providing services to taxonomists for standard genome sequencing and annotation.</title>
        <authorList>
            <consortium name="The Broad Institute Genomics Platform"/>
            <consortium name="The Broad Institute Genome Sequencing Center for Infectious Disease"/>
            <person name="Wu L."/>
            <person name="Ma J."/>
        </authorList>
    </citation>
    <scope>NUCLEOTIDE SEQUENCE [LARGE SCALE GENOMIC DNA]</scope>
    <source>
        <strain evidence="3">CGMCC 4.7246</strain>
    </source>
</reference>
<evidence type="ECO:0000313" key="3">
    <source>
        <dbReference type="Proteomes" id="UP001596220"/>
    </source>
</evidence>
<organism evidence="2 3">
    <name type="scientific">Saccharothrix lopnurensis</name>
    <dbReference type="NCBI Taxonomy" id="1670621"/>
    <lineage>
        <taxon>Bacteria</taxon>
        <taxon>Bacillati</taxon>
        <taxon>Actinomycetota</taxon>
        <taxon>Actinomycetes</taxon>
        <taxon>Pseudonocardiales</taxon>
        <taxon>Pseudonocardiaceae</taxon>
        <taxon>Saccharothrix</taxon>
    </lineage>
</organism>
<dbReference type="InterPro" id="IPR003029">
    <property type="entry name" value="S1_domain"/>
</dbReference>
<dbReference type="PROSITE" id="PS50126">
    <property type="entry name" value="S1"/>
    <property type="match status" value="1"/>
</dbReference>
<comment type="caution">
    <text evidence="2">The sequence shown here is derived from an EMBL/GenBank/DDBJ whole genome shotgun (WGS) entry which is preliminary data.</text>
</comment>
<dbReference type="Gene3D" id="2.40.50.140">
    <property type="entry name" value="Nucleic acid-binding proteins"/>
    <property type="match status" value="1"/>
</dbReference>
<evidence type="ECO:0000259" key="1">
    <source>
        <dbReference type="PROSITE" id="PS50126"/>
    </source>
</evidence>
<dbReference type="EMBL" id="JBHSQO010000003">
    <property type="protein sequence ID" value="MFC6088589.1"/>
    <property type="molecule type" value="Genomic_DNA"/>
</dbReference>
<dbReference type="Proteomes" id="UP001596220">
    <property type="component" value="Unassembled WGS sequence"/>
</dbReference>
<evidence type="ECO:0000313" key="2">
    <source>
        <dbReference type="EMBL" id="MFC6088589.1"/>
    </source>
</evidence>
<dbReference type="SUPFAM" id="SSF50249">
    <property type="entry name" value="Nucleic acid-binding proteins"/>
    <property type="match status" value="1"/>
</dbReference>
<gene>
    <name evidence="2" type="ORF">ACFP3R_04845</name>
</gene>
<name>A0ABW1P0V5_9PSEU</name>
<protein>
    <recommendedName>
        <fullName evidence="1">S1 motif domain-containing protein</fullName>
    </recommendedName>
</protein>
<dbReference type="InterPro" id="IPR012340">
    <property type="entry name" value="NA-bd_OB-fold"/>
</dbReference>
<keyword evidence="3" id="KW-1185">Reference proteome</keyword>
<feature type="domain" description="S1 motif" evidence="1">
    <location>
        <begin position="152"/>
        <end position="224"/>
    </location>
</feature>
<sequence length="226" mass="24150">MATYEDLTPYEYLTPDEGTGRLVNVGWLGRGSRFGVGAPEPGLVEALLTLAAFRRAHVTRGHHLCELCERHPGQDALRVPFEPAEGGEVSLGNGEVHVPGPGGFVYAAPTLVAHYVDRHGYRPPADFSWNAIAAAKAHISTWEKAKRTLPVGAAVHGEVVERWTSGLVVSTRACPGAEGFVPAELYRPDGAAVAPKDFPRDGDPVEAVVTGHAERGRRILLRVGPA</sequence>
<accession>A0ABW1P0V5</accession>
<dbReference type="InterPro" id="IPR057679">
    <property type="entry name" value="DUF7919"/>
</dbReference>